<protein>
    <recommendedName>
        <fullName evidence="1">PDZ domain-containing protein</fullName>
    </recommendedName>
</protein>
<sequence length="143" mass="16694">MEEHNLLETQQKLANEIGITVVKLRRCSKTDDLEFTLAQDENGVYVKEIELNTETQREGLLKSGDRLLWVNRKHVEKFSIDEVLRIIDASPNGSNIVITRWNAQQKKIEKQDKNIESEQETQMIPNLINTEEPYMFEVTYLTT</sequence>
<dbReference type="PROSITE" id="PS50106">
    <property type="entry name" value="PDZ"/>
    <property type="match status" value="1"/>
</dbReference>
<organism evidence="2 3">
    <name type="scientific">Clytia hemisphaerica</name>
    <dbReference type="NCBI Taxonomy" id="252671"/>
    <lineage>
        <taxon>Eukaryota</taxon>
        <taxon>Metazoa</taxon>
        <taxon>Cnidaria</taxon>
        <taxon>Hydrozoa</taxon>
        <taxon>Hydroidolina</taxon>
        <taxon>Leptothecata</taxon>
        <taxon>Obeliida</taxon>
        <taxon>Clytiidae</taxon>
        <taxon>Clytia</taxon>
    </lineage>
</organism>
<feature type="domain" description="PDZ" evidence="1">
    <location>
        <begin position="21"/>
        <end position="102"/>
    </location>
</feature>
<evidence type="ECO:0000259" key="1">
    <source>
        <dbReference type="PROSITE" id="PS50106"/>
    </source>
</evidence>
<dbReference type="Pfam" id="PF00595">
    <property type="entry name" value="PDZ"/>
    <property type="match status" value="1"/>
</dbReference>
<dbReference type="InterPro" id="IPR001478">
    <property type="entry name" value="PDZ"/>
</dbReference>
<reference evidence="2" key="1">
    <citation type="submission" date="2021-01" db="UniProtKB">
        <authorList>
            <consortium name="EnsemblMetazoa"/>
        </authorList>
    </citation>
    <scope>IDENTIFICATION</scope>
</reference>
<dbReference type="SUPFAM" id="SSF50156">
    <property type="entry name" value="PDZ domain-like"/>
    <property type="match status" value="1"/>
</dbReference>
<dbReference type="GeneID" id="136819713"/>
<evidence type="ECO:0000313" key="3">
    <source>
        <dbReference type="Proteomes" id="UP000594262"/>
    </source>
</evidence>
<dbReference type="Gene3D" id="2.30.42.10">
    <property type="match status" value="1"/>
</dbReference>
<dbReference type="AlphaFoldDB" id="A0A7M5WQM3"/>
<dbReference type="Proteomes" id="UP000594262">
    <property type="component" value="Unplaced"/>
</dbReference>
<dbReference type="SMART" id="SM00228">
    <property type="entry name" value="PDZ"/>
    <property type="match status" value="1"/>
</dbReference>
<proteinExistence type="predicted"/>
<evidence type="ECO:0000313" key="2">
    <source>
        <dbReference type="EnsemblMetazoa" id="CLYHEMP002495.1"/>
    </source>
</evidence>
<dbReference type="EnsemblMetazoa" id="CLYHEMT002495.1">
    <property type="protein sequence ID" value="CLYHEMP002495.1"/>
    <property type="gene ID" value="CLYHEMG002495"/>
</dbReference>
<name>A0A7M5WQM3_9CNID</name>
<keyword evidence="3" id="KW-1185">Reference proteome</keyword>
<dbReference type="OrthoDB" id="6270329at2759"/>
<accession>A0A7M5WQM3</accession>
<dbReference type="InterPro" id="IPR036034">
    <property type="entry name" value="PDZ_sf"/>
</dbReference>
<dbReference type="RefSeq" id="XP_066932060.1">
    <property type="nucleotide sequence ID" value="XM_067075959.1"/>
</dbReference>